<organism evidence="7 8">
    <name type="scientific">Lutibacter oricola</name>
    <dbReference type="NCBI Taxonomy" id="762486"/>
    <lineage>
        <taxon>Bacteria</taxon>
        <taxon>Pseudomonadati</taxon>
        <taxon>Bacteroidota</taxon>
        <taxon>Flavobacteriia</taxon>
        <taxon>Flavobacteriales</taxon>
        <taxon>Flavobacteriaceae</taxon>
        <taxon>Lutibacter</taxon>
    </lineage>
</organism>
<comment type="subcellular location">
    <subcellularLocation>
        <location evidence="1">Cell membrane</location>
        <topology evidence="1">Multi-pass membrane protein</topology>
    </subcellularLocation>
</comment>
<evidence type="ECO:0000256" key="2">
    <source>
        <dbReference type="ARBA" id="ARBA00022475"/>
    </source>
</evidence>
<dbReference type="AlphaFoldDB" id="A0A1H2YZP2"/>
<evidence type="ECO:0000256" key="6">
    <source>
        <dbReference type="SAM" id="Phobius"/>
    </source>
</evidence>
<evidence type="ECO:0000313" key="8">
    <source>
        <dbReference type="Proteomes" id="UP000199595"/>
    </source>
</evidence>
<dbReference type="InterPro" id="IPR050833">
    <property type="entry name" value="Poly_Biosynth_Transport"/>
</dbReference>
<keyword evidence="5 6" id="KW-0472">Membrane</keyword>
<evidence type="ECO:0000313" key="7">
    <source>
        <dbReference type="EMBL" id="SDX10633.1"/>
    </source>
</evidence>
<keyword evidence="8" id="KW-1185">Reference proteome</keyword>
<feature type="transmembrane region" description="Helical" evidence="6">
    <location>
        <begin position="30"/>
        <end position="47"/>
    </location>
</feature>
<keyword evidence="3 6" id="KW-0812">Transmembrane</keyword>
<dbReference type="PANTHER" id="PTHR30250">
    <property type="entry name" value="PST FAMILY PREDICTED COLANIC ACID TRANSPORTER"/>
    <property type="match status" value="1"/>
</dbReference>
<feature type="transmembrane region" description="Helical" evidence="6">
    <location>
        <begin position="344"/>
        <end position="361"/>
    </location>
</feature>
<accession>A0A1H2YZP2</accession>
<feature type="transmembrane region" description="Helical" evidence="6">
    <location>
        <begin position="97"/>
        <end position="114"/>
    </location>
</feature>
<evidence type="ECO:0000256" key="5">
    <source>
        <dbReference type="ARBA" id="ARBA00023136"/>
    </source>
</evidence>
<feature type="transmembrane region" description="Helical" evidence="6">
    <location>
        <begin position="315"/>
        <end position="337"/>
    </location>
</feature>
<protein>
    <submittedName>
        <fullName evidence="7">Membrane protein involved in the export of O-antigen and teichoic acid</fullName>
    </submittedName>
</protein>
<reference evidence="7 8" key="1">
    <citation type="submission" date="2016-10" db="EMBL/GenBank/DDBJ databases">
        <authorList>
            <person name="de Groot N.N."/>
        </authorList>
    </citation>
    <scope>NUCLEOTIDE SEQUENCE [LARGE SCALE GENOMIC DNA]</scope>
    <source>
        <strain evidence="7 8">DSM 24956</strain>
    </source>
</reference>
<evidence type="ECO:0000256" key="3">
    <source>
        <dbReference type="ARBA" id="ARBA00022692"/>
    </source>
</evidence>
<dbReference type="PANTHER" id="PTHR30250:SF11">
    <property type="entry name" value="O-ANTIGEN TRANSPORTER-RELATED"/>
    <property type="match status" value="1"/>
</dbReference>
<dbReference type="STRING" id="762486.SAMN05444411_103106"/>
<evidence type="ECO:0000256" key="1">
    <source>
        <dbReference type="ARBA" id="ARBA00004651"/>
    </source>
</evidence>
<dbReference type="GO" id="GO:0005886">
    <property type="term" value="C:plasma membrane"/>
    <property type="evidence" value="ECO:0007669"/>
    <property type="project" value="UniProtKB-SubCell"/>
</dbReference>
<evidence type="ECO:0000256" key="4">
    <source>
        <dbReference type="ARBA" id="ARBA00022989"/>
    </source>
</evidence>
<feature type="transmembrane region" description="Helical" evidence="6">
    <location>
        <begin position="236"/>
        <end position="255"/>
    </location>
</feature>
<keyword evidence="2" id="KW-1003">Cell membrane</keyword>
<sequence>MFKGALIAQIIGFLGTLVLAKLYGESAYGIFGVFISFSGFFSILNTFQLEQCLVITNHKGERKNLFNSLFLITLISSLIVAFFVFVISFFFQNQTDKFFIILLSILFSIASSFNKIHEYYLTFKENFKKISEIKVLTIAFNLALQLILFQQFKLKGLVYGNLISIILISIYYFTINKPSFSSINSSLLKKTLINNKTIVVHVLPATLISSVAINILPILITLYFGLEVYGVYFLSWKILSTPFFLINSSVAQVYYKKANNLLTKNSSELFETTKKIVYSNIGLMLFFLILINTIGIYFLELFLNKSWENLKTYTLILSFLILAKSAFIPISDIIIVLKKNHMHLIFNCYLFIINFFGFYIGHLYNSINISLILITFFGCIGYLSLLFYSLKEIKKVACK</sequence>
<dbReference type="EMBL" id="FNNJ01000003">
    <property type="protein sequence ID" value="SDX10633.1"/>
    <property type="molecule type" value="Genomic_DNA"/>
</dbReference>
<feature type="transmembrane region" description="Helical" evidence="6">
    <location>
        <begin position="158"/>
        <end position="176"/>
    </location>
</feature>
<feature type="transmembrane region" description="Helical" evidence="6">
    <location>
        <begin position="68"/>
        <end position="91"/>
    </location>
</feature>
<dbReference type="Proteomes" id="UP000199595">
    <property type="component" value="Unassembled WGS sequence"/>
</dbReference>
<dbReference type="Pfam" id="PF13440">
    <property type="entry name" value="Polysacc_synt_3"/>
    <property type="match status" value="1"/>
</dbReference>
<keyword evidence="4 6" id="KW-1133">Transmembrane helix</keyword>
<feature type="transmembrane region" description="Helical" evidence="6">
    <location>
        <begin position="197"/>
        <end position="224"/>
    </location>
</feature>
<name>A0A1H2YZP2_9FLAO</name>
<gene>
    <name evidence="7" type="ORF">SAMN05444411_103106</name>
</gene>
<feature type="transmembrane region" description="Helical" evidence="6">
    <location>
        <begin position="367"/>
        <end position="390"/>
    </location>
</feature>
<proteinExistence type="predicted"/>
<feature type="transmembrane region" description="Helical" evidence="6">
    <location>
        <begin position="276"/>
        <end position="303"/>
    </location>
</feature>